<evidence type="ECO:0000256" key="2">
    <source>
        <dbReference type="ARBA" id="ARBA00022679"/>
    </source>
</evidence>
<dbReference type="CDD" id="cd03784">
    <property type="entry name" value="GT1_Gtf-like"/>
    <property type="match status" value="1"/>
</dbReference>
<dbReference type="Gene3D" id="3.40.50.2000">
    <property type="entry name" value="Glycogen Phosphorylase B"/>
    <property type="match status" value="2"/>
</dbReference>
<dbReference type="InterPro" id="IPR010610">
    <property type="entry name" value="EryCIII-like_C"/>
</dbReference>
<dbReference type="Proteomes" id="UP000323067">
    <property type="component" value="Chromosome v"/>
</dbReference>
<accession>A0A2H4SLK5</accession>
<dbReference type="OrthoDB" id="5835829at2759"/>
<sequence length="504" mass="56295">MHIALLTNPASGQANVHFATAQELVSQGHRVTFLSAESCGSKVSRFRQCQPLSRQSLVHFISLGSAQIIQDYTKLAQVELSTMQGEPGSIRSLLTGINGAFGPSEIYADVAYKVSATLEELDPDMVCVDCFSSPYIHGTRMAQRKHIVFVPCSPGLTASRGSFIPYPIAGNRKRSWGTLFENAVLQAHEFVHSRTDAKRRAKRRLLLKGFKLKSFGHSEDTWILPPYWKDDNCVAGVHFNTLGLADCPEQPSKLAFVGAGLCPDMSPVSSDPDEDVTWMNQALALQEDVVYMNMGSMFIWREEDFWNCMRAFQYVSEKLQGRVRFLVKINSPMAAVTDASLHFTIPQKDLPACVRLTHWVKNQAAIYSHPALRVFIHHGGGNSFNEAVHFGLPQLVLSQWFDTHEYGYCAEKFGLGFRSRRPPAIERRDVESKLLRMLGTEWPVYKENCMAWAVRSQIGGGAAAAARLVLAHAEQGSRSVSSQSSRKSSMCYLKEERFHEKTLV</sequence>
<organism evidence="4 5">
    <name type="scientific">Cordyceps militaris</name>
    <name type="common">Caterpillar fungus</name>
    <name type="synonym">Clavaria militaris</name>
    <dbReference type="NCBI Taxonomy" id="73501"/>
    <lineage>
        <taxon>Eukaryota</taxon>
        <taxon>Fungi</taxon>
        <taxon>Dikarya</taxon>
        <taxon>Ascomycota</taxon>
        <taxon>Pezizomycotina</taxon>
        <taxon>Sordariomycetes</taxon>
        <taxon>Hypocreomycetidae</taxon>
        <taxon>Hypocreales</taxon>
        <taxon>Cordycipitaceae</taxon>
        <taxon>Cordyceps</taxon>
    </lineage>
</organism>
<dbReference type="GO" id="GO:0008194">
    <property type="term" value="F:UDP-glycosyltransferase activity"/>
    <property type="evidence" value="ECO:0007669"/>
    <property type="project" value="InterPro"/>
</dbReference>
<dbReference type="SUPFAM" id="SSF53756">
    <property type="entry name" value="UDP-Glycosyltransferase/glycogen phosphorylase"/>
    <property type="match status" value="1"/>
</dbReference>
<dbReference type="PANTHER" id="PTHR48043">
    <property type="entry name" value="EG:EG0003.4 PROTEIN-RELATED"/>
    <property type="match status" value="1"/>
</dbReference>
<dbReference type="EMBL" id="CP023325">
    <property type="protein sequence ID" value="ATY63993.1"/>
    <property type="molecule type" value="Genomic_DNA"/>
</dbReference>
<dbReference type="VEuPathDB" id="FungiDB:A9K55_004919"/>
<dbReference type="InterPro" id="IPR002213">
    <property type="entry name" value="UDP_glucos_trans"/>
</dbReference>
<dbReference type="PANTHER" id="PTHR48043:SF151">
    <property type="entry name" value="GLYCOSYLTRANSFERASE FAMILY 1 PROTEIN"/>
    <property type="match status" value="1"/>
</dbReference>
<evidence type="ECO:0000259" key="3">
    <source>
        <dbReference type="Pfam" id="PF06722"/>
    </source>
</evidence>
<proteinExistence type="predicted"/>
<protein>
    <submittedName>
        <fullName evidence="4">UDP-glucuronosyl UDP-glucosyltransferase</fullName>
    </submittedName>
</protein>
<name>A0A2H4SLK5_CORMI</name>
<evidence type="ECO:0000313" key="4">
    <source>
        <dbReference type="EMBL" id="ATY63993.1"/>
    </source>
</evidence>
<reference evidence="4 5" key="1">
    <citation type="journal article" date="2017" name="BMC Genomics">
        <title>Chromosome level assembly and secondary metabolite potential of the parasitic fungus Cordyceps militaris.</title>
        <authorList>
            <person name="Kramer G.J."/>
            <person name="Nodwell J.R."/>
        </authorList>
    </citation>
    <scope>NUCLEOTIDE SEQUENCE [LARGE SCALE GENOMIC DNA]</scope>
    <source>
        <strain evidence="4 5">ATCC 34164</strain>
    </source>
</reference>
<feature type="domain" description="Erythromycin biosynthesis protein CIII-like C-terminal" evidence="3">
    <location>
        <begin position="348"/>
        <end position="439"/>
    </location>
</feature>
<keyword evidence="2 4" id="KW-0808">Transferase</keyword>
<keyword evidence="1" id="KW-0328">Glycosyltransferase</keyword>
<dbReference type="AlphaFoldDB" id="A0A2H4SLK5"/>
<evidence type="ECO:0000313" key="5">
    <source>
        <dbReference type="Proteomes" id="UP000323067"/>
    </source>
</evidence>
<dbReference type="Pfam" id="PF06722">
    <property type="entry name" value="EryCIII-like_C"/>
    <property type="match status" value="1"/>
</dbReference>
<dbReference type="GO" id="GO:0016758">
    <property type="term" value="F:hexosyltransferase activity"/>
    <property type="evidence" value="ECO:0007669"/>
    <property type="project" value="UniProtKB-ARBA"/>
</dbReference>
<gene>
    <name evidence="4" type="ORF">A9K55_004919</name>
</gene>
<dbReference type="InterPro" id="IPR050271">
    <property type="entry name" value="UDP-glycosyltransferase"/>
</dbReference>
<dbReference type="VEuPathDB" id="FungiDB:CCM_01415"/>
<evidence type="ECO:0000256" key="1">
    <source>
        <dbReference type="ARBA" id="ARBA00022676"/>
    </source>
</evidence>